<organism evidence="1 2">
    <name type="scientific">Ajellomyces capsulatus</name>
    <name type="common">Darling's disease fungus</name>
    <name type="synonym">Histoplasma capsulatum</name>
    <dbReference type="NCBI Taxonomy" id="5037"/>
    <lineage>
        <taxon>Eukaryota</taxon>
        <taxon>Fungi</taxon>
        <taxon>Dikarya</taxon>
        <taxon>Ascomycota</taxon>
        <taxon>Pezizomycotina</taxon>
        <taxon>Eurotiomycetes</taxon>
        <taxon>Eurotiomycetidae</taxon>
        <taxon>Onygenales</taxon>
        <taxon>Ajellomycetaceae</taxon>
        <taxon>Histoplasma</taxon>
    </lineage>
</organism>
<sequence length="68" mass="7677">MAVIQFSNILCKYEYSWSVPTARSRGQDIFEIRGREMKSPDLIQLRNSIAMACPMSITPSARNIIGNV</sequence>
<dbReference type="AlphaFoldDB" id="A0A8H7YCC0"/>
<protein>
    <submittedName>
        <fullName evidence="1">Uncharacterized protein</fullName>
    </submittedName>
</protein>
<gene>
    <name evidence="1" type="ORF">I7I52_11069</name>
</gene>
<accession>A0A8H7YCC0</accession>
<evidence type="ECO:0000313" key="2">
    <source>
        <dbReference type="Proteomes" id="UP000670092"/>
    </source>
</evidence>
<dbReference type="EMBL" id="JAEVHI010000007">
    <property type="protein sequence ID" value="KAG5287333.1"/>
    <property type="molecule type" value="Genomic_DNA"/>
</dbReference>
<name>A0A8H7YCC0_AJECA</name>
<comment type="caution">
    <text evidence="1">The sequence shown here is derived from an EMBL/GenBank/DDBJ whole genome shotgun (WGS) entry which is preliminary data.</text>
</comment>
<reference evidence="1 2" key="1">
    <citation type="submission" date="2021-01" db="EMBL/GenBank/DDBJ databases">
        <title>Chromosome-level genome assembly of a human fungal pathogen reveals clustering of transcriptionally co-regulated genes.</title>
        <authorList>
            <person name="Voorhies M."/>
            <person name="Cohen S."/>
            <person name="Shea T.P."/>
            <person name="Petrus S."/>
            <person name="Munoz J.F."/>
            <person name="Poplawski S."/>
            <person name="Goldman W.E."/>
            <person name="Michael T."/>
            <person name="Cuomo C.A."/>
            <person name="Sil A."/>
            <person name="Beyhan S."/>
        </authorList>
    </citation>
    <scope>NUCLEOTIDE SEQUENCE [LARGE SCALE GENOMIC DNA]</scope>
    <source>
        <strain evidence="1 2">G184AR</strain>
    </source>
</reference>
<dbReference type="Proteomes" id="UP000670092">
    <property type="component" value="Unassembled WGS sequence"/>
</dbReference>
<proteinExistence type="predicted"/>
<evidence type="ECO:0000313" key="1">
    <source>
        <dbReference type="EMBL" id="KAG5287333.1"/>
    </source>
</evidence>
<dbReference type="VEuPathDB" id="FungiDB:I7I52_11069"/>